<protein>
    <recommendedName>
        <fullName evidence="3">DUF2917 family protein</fullName>
    </recommendedName>
</protein>
<evidence type="ECO:0000313" key="1">
    <source>
        <dbReference type="EMBL" id="AMP09883.1"/>
    </source>
</evidence>
<sequence>MIGLQAPLRAIAGGRRKRGLNFQSLPVSGRKSLSIKLFGDVDLCCYSTSVVLIHWIVCAVGINNNELQHGIMTPRNAVSLRRCPTDKAIAMKSENIHQLQTRQQAFGPIYLAEDQTISIQRSLKEGERIKCLSGLLWITAENFKGDIFLNENKDIEMHGAKHIVITALKSSSFTYEQSH</sequence>
<dbReference type="OrthoDB" id="8776330at2"/>
<name>A0A127QIL6_9BURK</name>
<dbReference type="AlphaFoldDB" id="A0A127QIL6"/>
<reference evidence="1 2" key="1">
    <citation type="submission" date="2015-11" db="EMBL/GenBank/DDBJ databases">
        <title>Exploring the genomic traits of fungus-feeding bacterial genus Collimonas.</title>
        <authorList>
            <person name="Song C."/>
            <person name="Schmidt R."/>
            <person name="de Jager V."/>
            <person name="Krzyzanowska D."/>
            <person name="Jongedijk E."/>
            <person name="Cankar K."/>
            <person name="Beekwilder J."/>
            <person name="van Veen A."/>
            <person name="de Boer W."/>
            <person name="van Veen J.A."/>
            <person name="Garbeva P."/>
        </authorList>
    </citation>
    <scope>NUCLEOTIDE SEQUENCE [LARGE SCALE GENOMIC DNA]</scope>
    <source>
        <strain evidence="1 2">Ter282</strain>
    </source>
</reference>
<gene>
    <name evidence="1" type="ORF">CAter282_2127</name>
</gene>
<proteinExistence type="predicted"/>
<dbReference type="Proteomes" id="UP000071778">
    <property type="component" value="Chromosome"/>
</dbReference>
<dbReference type="PATRIC" id="fig|279058.17.peg.2288"/>
<organism evidence="1 2">
    <name type="scientific">Collimonas arenae</name>
    <dbReference type="NCBI Taxonomy" id="279058"/>
    <lineage>
        <taxon>Bacteria</taxon>
        <taxon>Pseudomonadati</taxon>
        <taxon>Pseudomonadota</taxon>
        <taxon>Betaproteobacteria</taxon>
        <taxon>Burkholderiales</taxon>
        <taxon>Oxalobacteraceae</taxon>
        <taxon>Collimonas</taxon>
    </lineage>
</organism>
<dbReference type="EMBL" id="CP013235">
    <property type="protein sequence ID" value="AMP09883.1"/>
    <property type="molecule type" value="Genomic_DNA"/>
</dbReference>
<keyword evidence="2" id="KW-1185">Reference proteome</keyword>
<dbReference type="Pfam" id="PF11142">
    <property type="entry name" value="DUF2917"/>
    <property type="match status" value="1"/>
</dbReference>
<evidence type="ECO:0008006" key="3">
    <source>
        <dbReference type="Google" id="ProtNLM"/>
    </source>
</evidence>
<dbReference type="InterPro" id="IPR021317">
    <property type="entry name" value="DUF2917"/>
</dbReference>
<accession>A0A127QIL6</accession>
<dbReference type="RefSeq" id="WP_061533293.1">
    <property type="nucleotide sequence ID" value="NZ_CP013233.1"/>
</dbReference>
<evidence type="ECO:0000313" key="2">
    <source>
        <dbReference type="Proteomes" id="UP000071778"/>
    </source>
</evidence>